<organism evidence="13 14">
    <name type="scientific">Malassezia cuniculi</name>
    <dbReference type="NCBI Taxonomy" id="948313"/>
    <lineage>
        <taxon>Eukaryota</taxon>
        <taxon>Fungi</taxon>
        <taxon>Dikarya</taxon>
        <taxon>Basidiomycota</taxon>
        <taxon>Ustilaginomycotina</taxon>
        <taxon>Malasseziomycetes</taxon>
        <taxon>Malasseziales</taxon>
        <taxon>Malasseziaceae</taxon>
        <taxon>Malassezia</taxon>
    </lineage>
</organism>
<comment type="subcellular location">
    <subcellularLocation>
        <location evidence="1">Cytoplasm</location>
    </subcellularLocation>
</comment>
<dbReference type="InterPro" id="IPR008238">
    <property type="entry name" value="Chorismate_mutase_AroQ_euk"/>
</dbReference>
<protein>
    <recommendedName>
        <fullName evidence="4">Chorismate mutase</fullName>
        <ecNumber evidence="3">5.4.99.5</ecNumber>
    </recommendedName>
</protein>
<evidence type="ECO:0000313" key="13">
    <source>
        <dbReference type="EMBL" id="WFD36266.1"/>
    </source>
</evidence>
<gene>
    <name evidence="13" type="primary">ARO7</name>
    <name evidence="13" type="ORF">MCUN1_003144</name>
</gene>
<evidence type="ECO:0000256" key="6">
    <source>
        <dbReference type="ARBA" id="ARBA00022498"/>
    </source>
</evidence>
<keyword evidence="7" id="KW-0028">Amino-acid biosynthesis</keyword>
<evidence type="ECO:0000256" key="1">
    <source>
        <dbReference type="ARBA" id="ARBA00004496"/>
    </source>
</evidence>
<keyword evidence="10 13" id="KW-0413">Isomerase</keyword>
<dbReference type="GO" id="GO:0006571">
    <property type="term" value="P:tyrosine biosynthetic process"/>
    <property type="evidence" value="ECO:0007669"/>
    <property type="project" value="UniProtKB-KW"/>
</dbReference>
<dbReference type="NCBIfam" id="TIGR01802">
    <property type="entry name" value="CM_pl-yst"/>
    <property type="match status" value="1"/>
</dbReference>
<keyword evidence="5" id="KW-0963">Cytoplasm</keyword>
<evidence type="ECO:0000256" key="8">
    <source>
        <dbReference type="ARBA" id="ARBA00023141"/>
    </source>
</evidence>
<dbReference type="EC" id="5.4.99.5" evidence="3"/>
<dbReference type="GO" id="GO:0005737">
    <property type="term" value="C:cytoplasm"/>
    <property type="evidence" value="ECO:0007669"/>
    <property type="project" value="UniProtKB-SubCell"/>
</dbReference>
<evidence type="ECO:0000256" key="7">
    <source>
        <dbReference type="ARBA" id="ARBA00022605"/>
    </source>
</evidence>
<evidence type="ECO:0000256" key="10">
    <source>
        <dbReference type="ARBA" id="ARBA00023235"/>
    </source>
</evidence>
<evidence type="ECO:0000256" key="9">
    <source>
        <dbReference type="ARBA" id="ARBA00023222"/>
    </source>
</evidence>
<keyword evidence="9" id="KW-0584">Phenylalanine biosynthesis</keyword>
<dbReference type="InterPro" id="IPR002701">
    <property type="entry name" value="CM_II_prokaryot"/>
</dbReference>
<evidence type="ECO:0000256" key="5">
    <source>
        <dbReference type="ARBA" id="ARBA00022490"/>
    </source>
</evidence>
<evidence type="ECO:0000259" key="12">
    <source>
        <dbReference type="Pfam" id="PF01817"/>
    </source>
</evidence>
<dbReference type="PANTHER" id="PTHR21145">
    <property type="entry name" value="CHORISMATE MUTASE"/>
    <property type="match status" value="1"/>
</dbReference>
<dbReference type="SUPFAM" id="SSF48600">
    <property type="entry name" value="Chorismate mutase II"/>
    <property type="match status" value="1"/>
</dbReference>
<dbReference type="Gene3D" id="1.10.590.10">
    <property type="entry name" value="Chorismate mutase, AroQ class superfamily, eukaryotic"/>
    <property type="match status" value="1"/>
</dbReference>
<dbReference type="Pfam" id="PF01817">
    <property type="entry name" value="CM_2"/>
    <property type="match status" value="1"/>
</dbReference>
<evidence type="ECO:0000256" key="4">
    <source>
        <dbReference type="ARBA" id="ARBA00020296"/>
    </source>
</evidence>
<dbReference type="Proteomes" id="UP001219933">
    <property type="component" value="Chromosome 4"/>
</dbReference>
<keyword evidence="6" id="KW-0827">Tyrosine biosynthesis</keyword>
<dbReference type="GO" id="GO:0004106">
    <property type="term" value="F:chorismate mutase activity"/>
    <property type="evidence" value="ECO:0007669"/>
    <property type="project" value="UniProtKB-EC"/>
</dbReference>
<evidence type="ECO:0000313" key="14">
    <source>
        <dbReference type="Proteomes" id="UP001219933"/>
    </source>
</evidence>
<evidence type="ECO:0000256" key="11">
    <source>
        <dbReference type="ARBA" id="ARBA00023979"/>
    </source>
</evidence>
<evidence type="ECO:0000256" key="2">
    <source>
        <dbReference type="ARBA" id="ARBA00004817"/>
    </source>
</evidence>
<comment type="catalytic activity">
    <reaction evidence="11">
        <text>chorismate = prephenate</text>
        <dbReference type="Rhea" id="RHEA:13897"/>
        <dbReference type="ChEBI" id="CHEBI:29748"/>
        <dbReference type="ChEBI" id="CHEBI:29934"/>
        <dbReference type="EC" id="5.4.99.5"/>
    </reaction>
    <physiologicalReaction direction="left-to-right" evidence="11">
        <dbReference type="Rhea" id="RHEA:13898"/>
    </physiologicalReaction>
</comment>
<feature type="domain" description="Chorismate mutase" evidence="12">
    <location>
        <begin position="142"/>
        <end position="254"/>
    </location>
</feature>
<reference evidence="13" key="1">
    <citation type="submission" date="2023-03" db="EMBL/GenBank/DDBJ databases">
        <title>Mating type loci evolution in Malassezia.</title>
        <authorList>
            <person name="Coelho M.A."/>
        </authorList>
    </citation>
    <scope>NUCLEOTIDE SEQUENCE</scope>
    <source>
        <strain evidence="13">CBS 11721</strain>
    </source>
</reference>
<dbReference type="InterPro" id="IPR037039">
    <property type="entry name" value="CM_AroQ_sf_eucaryotic"/>
</dbReference>
<proteinExistence type="predicted"/>
<evidence type="ECO:0000256" key="3">
    <source>
        <dbReference type="ARBA" id="ARBA00012404"/>
    </source>
</evidence>
<dbReference type="GO" id="GO:0046417">
    <property type="term" value="P:chorismate metabolic process"/>
    <property type="evidence" value="ECO:0007669"/>
    <property type="project" value="InterPro"/>
</dbReference>
<accession>A0AAF0EXU2</accession>
<keyword evidence="14" id="KW-1185">Reference proteome</keyword>
<dbReference type="AlphaFoldDB" id="A0AAF0EXU2"/>
<sequence>MPRQIPEGLQLPKIRATLQRMEETIVFYLIERGQFAHNPKIYEPGAFPELAEHEHWNKTWLEWVLKEVESSYAKLGRWHAPDEYPYTPIEELPAPVLTPMSHPKLLHPHHINVTSRIFDFYTKEIVPRITAREGNNVDYNYGSSAVCDCEVLSALSRRIHYGMFVSESKFLADPAAFIPHIRSRNTDALADLITKPEVEKILLRRIAQKSDVYGQDLDSAATAAGGVEKRRKINPDDVVTLYEKYVIPLTKVVEVDYLLERLDGLSDAEVEELCK</sequence>
<dbReference type="PANTHER" id="PTHR21145:SF12">
    <property type="entry name" value="CHORISMATE MUTASE"/>
    <property type="match status" value="1"/>
</dbReference>
<keyword evidence="8" id="KW-0057">Aromatic amino acid biosynthesis</keyword>
<dbReference type="InterPro" id="IPR036263">
    <property type="entry name" value="Chorismate_II_sf"/>
</dbReference>
<comment type="pathway">
    <text evidence="2">Metabolic intermediate biosynthesis; prephenate biosynthesis; prephenate from chorismate: step 1/1.</text>
</comment>
<dbReference type="EMBL" id="CP119880">
    <property type="protein sequence ID" value="WFD36266.1"/>
    <property type="molecule type" value="Genomic_DNA"/>
</dbReference>
<name>A0AAF0EXU2_9BASI</name>
<dbReference type="GO" id="GO:0009094">
    <property type="term" value="P:L-phenylalanine biosynthetic process"/>
    <property type="evidence" value="ECO:0007669"/>
    <property type="project" value="UniProtKB-KW"/>
</dbReference>